<evidence type="ECO:0000313" key="1">
    <source>
        <dbReference type="EMBL" id="BDZ40606.1"/>
    </source>
</evidence>
<evidence type="ECO:0000313" key="2">
    <source>
        <dbReference type="Proteomes" id="UP001321543"/>
    </source>
</evidence>
<accession>A0ABM8FXY0</accession>
<dbReference type="EMBL" id="AP027728">
    <property type="protein sequence ID" value="BDZ40606.1"/>
    <property type="molecule type" value="Genomic_DNA"/>
</dbReference>
<reference evidence="2" key="1">
    <citation type="journal article" date="2019" name="Int. J. Syst. Evol. Microbiol.">
        <title>The Global Catalogue of Microorganisms (GCM) 10K type strain sequencing project: providing services to taxonomists for standard genome sequencing and annotation.</title>
        <authorList>
            <consortium name="The Broad Institute Genomics Platform"/>
            <consortium name="The Broad Institute Genome Sequencing Center for Infectious Disease"/>
            <person name="Wu L."/>
            <person name="Ma J."/>
        </authorList>
    </citation>
    <scope>NUCLEOTIDE SEQUENCE [LARGE SCALE GENOMIC DNA]</scope>
    <source>
        <strain evidence="2">NBRC 106310</strain>
    </source>
</reference>
<gene>
    <name evidence="1" type="ORF">GCM10025863_32200</name>
</gene>
<sequence length="70" mass="7445">MGLDDLVNKGKAAYEQNKDKIDAAVHSEQAEDISDKVLDGVADFAKKVAPGASEKIDEIRDAADKSVGNE</sequence>
<evidence type="ECO:0008006" key="3">
    <source>
        <dbReference type="Google" id="ProtNLM"/>
    </source>
</evidence>
<dbReference type="RefSeq" id="WP_286301163.1">
    <property type="nucleotide sequence ID" value="NZ_AP027728.1"/>
</dbReference>
<organism evidence="1 2">
    <name type="scientific">Microbacterium suwonense</name>
    <dbReference type="NCBI Taxonomy" id="683047"/>
    <lineage>
        <taxon>Bacteria</taxon>
        <taxon>Bacillati</taxon>
        <taxon>Actinomycetota</taxon>
        <taxon>Actinomycetes</taxon>
        <taxon>Micrococcales</taxon>
        <taxon>Microbacteriaceae</taxon>
        <taxon>Microbacterium</taxon>
    </lineage>
</organism>
<keyword evidence="2" id="KW-1185">Reference proteome</keyword>
<name>A0ABM8FXY0_9MICO</name>
<proteinExistence type="predicted"/>
<protein>
    <recommendedName>
        <fullName evidence="3">MT0933-like antitoxin protein</fullName>
    </recommendedName>
</protein>
<dbReference type="Proteomes" id="UP001321543">
    <property type="component" value="Chromosome"/>
</dbReference>